<protein>
    <submittedName>
        <fullName evidence="1">Uncharacterized protein</fullName>
    </submittedName>
</protein>
<dbReference type="EMBL" id="JPGY02000001">
    <property type="protein sequence ID" value="KRU12409.1"/>
    <property type="molecule type" value="Genomic_DNA"/>
</dbReference>
<reference evidence="1 4" key="1">
    <citation type="journal article" date="2015" name="Genome Announc.">
        <title>Complete Genome Sequence of the Nitrogen-Fixing and Solvent-Producing Clostridium pasteurianum DSM 525.</title>
        <authorList>
            <person name="Poehlein A."/>
            <person name="Grosse-Honebrink A."/>
            <person name="Zhang Y."/>
            <person name="Minton N.P."/>
            <person name="Daniel R."/>
        </authorList>
    </citation>
    <scope>NUCLEOTIDE SEQUENCE [LARGE SCALE GENOMIC DNA]</scope>
    <source>
        <strain evidence="1">DSM 525</strain>
        <strain evidence="4">DSM 525 / ATCC 6013</strain>
    </source>
</reference>
<name>A0A0H3J158_CLOPA</name>
<reference evidence="2" key="2">
    <citation type="submission" date="2015-10" db="EMBL/GenBank/DDBJ databases">
        <title>Improved Draft Genome Sequence of Clostridium pasteurianum Strain ATCC 6013 (DSM 525) Using a Hybrid Next-Generation Sequencing Approach.</title>
        <authorList>
            <person name="Pyne M.E."/>
            <person name="Utturkar S.M."/>
            <person name="Brown S.D."/>
            <person name="Moo-Young M."/>
            <person name="Chung D.A."/>
            <person name="Chou P.C."/>
        </authorList>
    </citation>
    <scope>NUCLEOTIDE SEQUENCE</scope>
    <source>
        <strain evidence="2">ATCC 6013</strain>
    </source>
</reference>
<dbReference type="eggNOG" id="ENOG5032WIR">
    <property type="taxonomic scope" value="Bacteria"/>
</dbReference>
<proteinExistence type="predicted"/>
<dbReference type="Proteomes" id="UP000028042">
    <property type="component" value="Unassembled WGS sequence"/>
</dbReference>
<organism evidence="1 4">
    <name type="scientific">Clostridium pasteurianum DSM 525 = ATCC 6013</name>
    <dbReference type="NCBI Taxonomy" id="1262449"/>
    <lineage>
        <taxon>Bacteria</taxon>
        <taxon>Bacillati</taxon>
        <taxon>Bacillota</taxon>
        <taxon>Clostridia</taxon>
        <taxon>Eubacteriales</taxon>
        <taxon>Clostridiaceae</taxon>
        <taxon>Clostridium</taxon>
    </lineage>
</organism>
<dbReference type="EMBL" id="CP009268">
    <property type="protein sequence ID" value="AJA51584.1"/>
    <property type="molecule type" value="Genomic_DNA"/>
</dbReference>
<accession>A0A0H3J158</accession>
<evidence type="ECO:0000313" key="4">
    <source>
        <dbReference type="Proteomes" id="UP000030905"/>
    </source>
</evidence>
<evidence type="ECO:0000313" key="1">
    <source>
        <dbReference type="EMBL" id="AJA51584.1"/>
    </source>
</evidence>
<keyword evidence="4" id="KW-1185">Reference proteome</keyword>
<reference evidence="2 3" key="3">
    <citation type="journal article" name="Genome Announc.">
        <title>Improved Draft Genome Sequence of Clostridium pasteurianum Strain ATCC 6013 (DSM 525) Using a Hybrid Next-Generation Sequencing Approach.</title>
        <authorList>
            <person name="Pyne M.E."/>
            <person name="Utturkar S."/>
            <person name="Brown S.D."/>
            <person name="Moo-Young M."/>
            <person name="Chung D.A."/>
            <person name="Chou C.P."/>
        </authorList>
    </citation>
    <scope>NUCLEOTIDE SEQUENCE [LARGE SCALE GENOMIC DNA]</scope>
    <source>
        <strain evidence="2 3">ATCC 6013</strain>
    </source>
</reference>
<dbReference type="GeneID" id="93073694"/>
<dbReference type="KEGG" id="cpat:CLPA_c15210"/>
<gene>
    <name evidence="1" type="ORF">CLPA_c15210</name>
    <name evidence="2" type="ORF">CP6013_01656</name>
</gene>
<evidence type="ECO:0000313" key="2">
    <source>
        <dbReference type="EMBL" id="KRU12409.1"/>
    </source>
</evidence>
<dbReference type="KEGG" id="cpae:CPAST_c15210"/>
<dbReference type="PATRIC" id="fig|1262449.3.peg.3396"/>
<dbReference type="AlphaFoldDB" id="A0A0H3J158"/>
<dbReference type="RefSeq" id="WP_003447240.1">
    <property type="nucleotide sequence ID" value="NZ_ANZB01000014.1"/>
</dbReference>
<dbReference type="Proteomes" id="UP000030905">
    <property type="component" value="Chromosome"/>
</dbReference>
<sequence>MKIEGFFSGIKNANKAVEVLKREGFENSVVDLNSHYVTNMHHSSRVAGAKNGVNLSTLILDTENYSADETTSAIKAANPMVSGMGSFEELADINYRVIVDADNRGAEQAKSIIENMGGNLKNYNVNVIDTIK</sequence>
<evidence type="ECO:0000313" key="3">
    <source>
        <dbReference type="Proteomes" id="UP000028042"/>
    </source>
</evidence>